<reference evidence="2" key="1">
    <citation type="journal article" date="2020" name="Nat. Commun.">
        <title>Genome sequence of the cluster root forming white lupin.</title>
        <authorList>
            <person name="Hufnagel B."/>
            <person name="Marques A."/>
            <person name="Soriano A."/>
            <person name="Marques L."/>
            <person name="Divol F."/>
            <person name="Doumas P."/>
            <person name="Sallet E."/>
            <person name="Mancinotti D."/>
            <person name="Carrere S."/>
            <person name="Marande W."/>
            <person name="Arribat S."/>
            <person name="Keller J."/>
            <person name="Huneau C."/>
            <person name="Blein T."/>
            <person name="Aime D."/>
            <person name="Laguerre M."/>
            <person name="Taylor J."/>
            <person name="Schubert V."/>
            <person name="Nelson M."/>
            <person name="Geu-Flores F."/>
            <person name="Crespi M."/>
            <person name="Gallardo-Guerrero K."/>
            <person name="Delaux P.-M."/>
            <person name="Salse J."/>
            <person name="Berges H."/>
            <person name="Guyot R."/>
            <person name="Gouzy J."/>
            <person name="Peret B."/>
        </authorList>
    </citation>
    <scope>NUCLEOTIDE SEQUENCE [LARGE SCALE GENOMIC DNA]</scope>
    <source>
        <strain evidence="2">cv. Amiga</strain>
    </source>
</reference>
<protein>
    <submittedName>
        <fullName evidence="1">Uncharacterized protein</fullName>
    </submittedName>
</protein>
<evidence type="ECO:0000313" key="2">
    <source>
        <dbReference type="Proteomes" id="UP000447434"/>
    </source>
</evidence>
<evidence type="ECO:0000313" key="1">
    <source>
        <dbReference type="EMBL" id="KAE9610205.1"/>
    </source>
</evidence>
<name>A0A6A4Q7Q0_LUPAL</name>
<dbReference type="EMBL" id="WOCE01000007">
    <property type="protein sequence ID" value="KAE9610205.1"/>
    <property type="molecule type" value="Genomic_DNA"/>
</dbReference>
<dbReference type="AlphaFoldDB" id="A0A6A4Q7Q0"/>
<dbReference type="Proteomes" id="UP000447434">
    <property type="component" value="Chromosome 7"/>
</dbReference>
<gene>
    <name evidence="1" type="ORF">Lalb_Chr07g0184131</name>
</gene>
<proteinExistence type="predicted"/>
<comment type="caution">
    <text evidence="1">The sequence shown here is derived from an EMBL/GenBank/DDBJ whole genome shotgun (WGS) entry which is preliminary data.</text>
</comment>
<sequence length="60" mass="7218">MEKIKDGKKKKILIFLIKKELYQGVPNPYYMYVQLDDVILIVKPVYKFLYFTLRSQCLIS</sequence>
<organism evidence="1 2">
    <name type="scientific">Lupinus albus</name>
    <name type="common">White lupine</name>
    <name type="synonym">Lupinus termis</name>
    <dbReference type="NCBI Taxonomy" id="3870"/>
    <lineage>
        <taxon>Eukaryota</taxon>
        <taxon>Viridiplantae</taxon>
        <taxon>Streptophyta</taxon>
        <taxon>Embryophyta</taxon>
        <taxon>Tracheophyta</taxon>
        <taxon>Spermatophyta</taxon>
        <taxon>Magnoliopsida</taxon>
        <taxon>eudicotyledons</taxon>
        <taxon>Gunneridae</taxon>
        <taxon>Pentapetalae</taxon>
        <taxon>rosids</taxon>
        <taxon>fabids</taxon>
        <taxon>Fabales</taxon>
        <taxon>Fabaceae</taxon>
        <taxon>Papilionoideae</taxon>
        <taxon>50 kb inversion clade</taxon>
        <taxon>genistoids sensu lato</taxon>
        <taxon>core genistoids</taxon>
        <taxon>Genisteae</taxon>
        <taxon>Lupinus</taxon>
    </lineage>
</organism>
<accession>A0A6A4Q7Q0</accession>
<keyword evidence="2" id="KW-1185">Reference proteome</keyword>